<sequence>MRVETSRGRAVLWLGGPHRALSTLPAPPVVEAVAFAQVARDFDGDYLKYAEGIGREVGAPAVVFLTAAELPEAFSYAEEGPVAAAATVAMTPPSCVGTINVAVIANAPLSRWGMADLLRTAVEAKCVAAVDSLLRCNGRRAGGTVTDAVAVLVPADKPEEVHFAGPATELGRRASRLVYSLVRRGDNFDLFERVLVKREEFISIFKKALEKAPLPVSDGEIAEALDNVLKDPNVWALILAAAELDALGAAGAIPGLAAEEYRADTARVVADELLGVALADYLGGFNAVLATYWVERLKKRGAFPELPMFSDDVLSALIAGVYLSLYRKKYSPG</sequence>
<accession>H6QAA2</accession>
<dbReference type="Pfam" id="PF01955">
    <property type="entry name" value="CbiZ"/>
    <property type="match status" value="1"/>
</dbReference>
<dbReference type="EMBL" id="CP003316">
    <property type="protein sequence ID" value="AFA39303.1"/>
    <property type="molecule type" value="Genomic_DNA"/>
</dbReference>
<evidence type="ECO:0000313" key="1">
    <source>
        <dbReference type="EMBL" id="AFA39303.1"/>
    </source>
</evidence>
<keyword evidence="2" id="KW-1185">Reference proteome</keyword>
<dbReference type="KEGG" id="pog:Pogu_1276"/>
<dbReference type="Proteomes" id="UP000009062">
    <property type="component" value="Chromosome"/>
</dbReference>
<dbReference type="InterPro" id="IPR036681">
    <property type="entry name" value="PgpA-like_sf"/>
</dbReference>
<reference evidence="1 2" key="1">
    <citation type="journal article" date="2012" name="Stand. Genomic Sci.">
        <title>Complete genome sequence of Pyrobaculum oguniense.</title>
        <authorList>
            <person name="Bernick D.L."/>
            <person name="Karplus K."/>
            <person name="Lui L.M."/>
            <person name="Coker J.K."/>
            <person name="Murphy J.N."/>
            <person name="Chan P.P."/>
            <person name="Cozen A.E."/>
            <person name="Lowe T.M."/>
        </authorList>
    </citation>
    <scope>NUCLEOTIDE SEQUENCE [LARGE SCALE GENOMIC DNA]</scope>
    <source>
        <strain evidence="1 2">TE7</strain>
    </source>
</reference>
<protein>
    <submittedName>
        <fullName evidence="1">Uncharacterized protein</fullName>
    </submittedName>
</protein>
<dbReference type="STRING" id="698757.Pogu_1276"/>
<dbReference type="Gene3D" id="1.10.3760.10">
    <property type="entry name" value="PgpA-like"/>
    <property type="match status" value="1"/>
</dbReference>
<dbReference type="GO" id="GO:0006629">
    <property type="term" value="P:lipid metabolic process"/>
    <property type="evidence" value="ECO:0007669"/>
    <property type="project" value="InterPro"/>
</dbReference>
<dbReference type="eggNOG" id="arCOG01869">
    <property type="taxonomic scope" value="Archaea"/>
</dbReference>
<dbReference type="AlphaFoldDB" id="H6QAA2"/>
<proteinExistence type="predicted"/>
<dbReference type="SUPFAM" id="SSF101307">
    <property type="entry name" value="YutG-like"/>
    <property type="match status" value="1"/>
</dbReference>
<organism evidence="1 2">
    <name type="scientific">Pyrobaculum oguniense (strain DSM 13380 / JCM 10595 / TE7)</name>
    <dbReference type="NCBI Taxonomy" id="698757"/>
    <lineage>
        <taxon>Archaea</taxon>
        <taxon>Thermoproteota</taxon>
        <taxon>Thermoprotei</taxon>
        <taxon>Thermoproteales</taxon>
        <taxon>Thermoproteaceae</taxon>
        <taxon>Pyrobaculum</taxon>
    </lineage>
</organism>
<dbReference type="HOGENOM" id="CLU_833194_0_0_2"/>
<dbReference type="NCBIfam" id="NF038002">
    <property type="entry name" value="bifunc_CbiS"/>
    <property type="match status" value="1"/>
</dbReference>
<name>H6QAA2_PYROT</name>
<gene>
    <name evidence="1" type="ordered locus">Pogu_1276</name>
</gene>
<dbReference type="GO" id="GO:0008962">
    <property type="term" value="F:phosphatidylglycerophosphatase activity"/>
    <property type="evidence" value="ECO:0007669"/>
    <property type="project" value="InterPro"/>
</dbReference>
<dbReference type="InterPro" id="IPR052209">
    <property type="entry name" value="CbiZ"/>
</dbReference>
<dbReference type="PANTHER" id="PTHR35336:SF5">
    <property type="entry name" value="ADENOSYLCOBINAMIDE AMIDOHYDROLASE"/>
    <property type="match status" value="1"/>
</dbReference>
<dbReference type="PANTHER" id="PTHR35336">
    <property type="entry name" value="ADENOSYLCOBINAMIDE AMIDOHYDROLASE"/>
    <property type="match status" value="1"/>
</dbReference>
<evidence type="ECO:0000313" key="2">
    <source>
        <dbReference type="Proteomes" id="UP000009062"/>
    </source>
</evidence>
<dbReference type="InterPro" id="IPR002808">
    <property type="entry name" value="AdoCbi_amidolase"/>
</dbReference>